<dbReference type="GO" id="GO:0005524">
    <property type="term" value="F:ATP binding"/>
    <property type="evidence" value="ECO:0007669"/>
    <property type="project" value="UniProtKB-UniRule"/>
</dbReference>
<name>A0A8J1IT40_XENTR</name>
<feature type="compositionally biased region" description="Basic and acidic residues" evidence="8">
    <location>
        <begin position="207"/>
        <end position="217"/>
    </location>
</feature>
<feature type="region of interest" description="Disordered" evidence="8">
    <location>
        <begin position="151"/>
        <end position="232"/>
    </location>
</feature>
<evidence type="ECO:0000256" key="7">
    <source>
        <dbReference type="PROSITE-ProRule" id="PRU10141"/>
    </source>
</evidence>
<dbReference type="RefSeq" id="XP_031747651.1">
    <property type="nucleotide sequence ID" value="XM_031891791.1"/>
</dbReference>
<evidence type="ECO:0000256" key="8">
    <source>
        <dbReference type="SAM" id="MobiDB-lite"/>
    </source>
</evidence>
<proteinExistence type="predicted"/>
<dbReference type="PROSITE" id="PS00107">
    <property type="entry name" value="PROTEIN_KINASE_ATP"/>
    <property type="match status" value="1"/>
</dbReference>
<evidence type="ECO:0000256" key="4">
    <source>
        <dbReference type="ARBA" id="ARBA00022741"/>
    </source>
</evidence>
<dbReference type="InterPro" id="IPR008271">
    <property type="entry name" value="Ser/Thr_kinase_AS"/>
</dbReference>
<feature type="compositionally biased region" description="Low complexity" evidence="8">
    <location>
        <begin position="174"/>
        <end position="199"/>
    </location>
</feature>
<keyword evidence="6 7" id="KW-0067">ATP-binding</keyword>
<dbReference type="Proteomes" id="UP000008143">
    <property type="component" value="Chromosome 8"/>
</dbReference>
<accession>A0A8J1IT40</accession>
<evidence type="ECO:0000256" key="5">
    <source>
        <dbReference type="ARBA" id="ARBA00022777"/>
    </source>
</evidence>
<keyword evidence="10" id="KW-1185">Reference proteome</keyword>
<dbReference type="PANTHER" id="PTHR24351">
    <property type="entry name" value="RIBOSOMAL PROTEIN S6 KINASE"/>
    <property type="match status" value="1"/>
</dbReference>
<dbReference type="FunFam" id="1.10.510.10:FF:000210">
    <property type="entry name" value="Non-specific serine/threonine protein kinase"/>
    <property type="match status" value="1"/>
</dbReference>
<keyword evidence="5" id="KW-0418">Kinase</keyword>
<evidence type="ECO:0000256" key="6">
    <source>
        <dbReference type="ARBA" id="ARBA00022840"/>
    </source>
</evidence>
<evidence type="ECO:0000256" key="2">
    <source>
        <dbReference type="ARBA" id="ARBA00022553"/>
    </source>
</evidence>
<dbReference type="SMART" id="SM00220">
    <property type="entry name" value="S_TKc"/>
    <property type="match status" value="1"/>
</dbReference>
<keyword evidence="2" id="KW-0597">Phosphoprotein</keyword>
<evidence type="ECO:0000256" key="1">
    <source>
        <dbReference type="ARBA" id="ARBA00022527"/>
    </source>
</evidence>
<dbReference type="InterPro" id="IPR000719">
    <property type="entry name" value="Prot_kinase_dom"/>
</dbReference>
<keyword evidence="3" id="KW-0808">Transferase</keyword>
<evidence type="ECO:0000313" key="12">
    <source>
        <dbReference type="Xenbase" id="XB-GENE-29089891"/>
    </source>
</evidence>
<dbReference type="Pfam" id="PF00069">
    <property type="entry name" value="Pkinase"/>
    <property type="match status" value="1"/>
</dbReference>
<dbReference type="Xenbase" id="XB-GENE-29089891">
    <property type="gene designation" value="LOC105948124"/>
</dbReference>
<dbReference type="GO" id="GO:0004674">
    <property type="term" value="F:protein serine/threonine kinase activity"/>
    <property type="evidence" value="ECO:0000318"/>
    <property type="project" value="GO_Central"/>
</dbReference>
<gene>
    <name evidence="11 12" type="primary">LOC105948124</name>
</gene>
<dbReference type="GO" id="GO:0005737">
    <property type="term" value="C:cytoplasm"/>
    <property type="evidence" value="ECO:0000318"/>
    <property type="project" value="GO_Central"/>
</dbReference>
<organism evidence="10 11">
    <name type="scientific">Xenopus tropicalis</name>
    <name type="common">Western clawed frog</name>
    <name type="synonym">Silurana tropicalis</name>
    <dbReference type="NCBI Taxonomy" id="8364"/>
    <lineage>
        <taxon>Eukaryota</taxon>
        <taxon>Metazoa</taxon>
        <taxon>Chordata</taxon>
        <taxon>Craniata</taxon>
        <taxon>Vertebrata</taxon>
        <taxon>Euteleostomi</taxon>
        <taxon>Amphibia</taxon>
        <taxon>Batrachia</taxon>
        <taxon>Anura</taxon>
        <taxon>Pipoidea</taxon>
        <taxon>Pipidae</taxon>
        <taxon>Xenopodinae</taxon>
        <taxon>Xenopus</taxon>
        <taxon>Silurana</taxon>
    </lineage>
</organism>
<evidence type="ECO:0000313" key="11">
    <source>
        <dbReference type="RefSeq" id="XP_031747651.1"/>
    </source>
</evidence>
<evidence type="ECO:0000313" key="10">
    <source>
        <dbReference type="Proteomes" id="UP000008143"/>
    </source>
</evidence>
<dbReference type="PROSITE" id="PS00108">
    <property type="entry name" value="PROTEIN_KINASE_ST"/>
    <property type="match status" value="1"/>
</dbReference>
<dbReference type="SUPFAM" id="SSF56112">
    <property type="entry name" value="Protein kinase-like (PK-like)"/>
    <property type="match status" value="1"/>
</dbReference>
<keyword evidence="1" id="KW-0723">Serine/threonine-protein kinase</keyword>
<protein>
    <submittedName>
        <fullName evidence="11">Serine/threonine-protein kinase N2-like</fullName>
    </submittedName>
</protein>
<feature type="domain" description="Protein kinase" evidence="9">
    <location>
        <begin position="307"/>
        <end position="565"/>
    </location>
</feature>
<dbReference type="KEGG" id="xtr:105948124"/>
<evidence type="ECO:0000256" key="3">
    <source>
        <dbReference type="ARBA" id="ARBA00022679"/>
    </source>
</evidence>
<dbReference type="GeneID" id="105948124"/>
<sequence length="588" mass="67470">MFRRFFKRIRKIFRRKKVQPTTCIETESSSPDVAAPQEFSVTEHVTQGKDFFVEELKVENLIESPVQKLTDEAIEEPIESLIDELNDEKEDKNSVATLLVDMEKKPHATYIIVKEAVECLDTLQYPDPECPQSASPAEVFMQDEEMIVEDFETQDKNDEKEIADSDSEDDRSSLLDCSSESSGDSISSGSSEMEPPMISVTVRPKLPRVEETEKPPDSPEPLDSSDRSLDSSPRYYYLEDSHEYKSQGEDSNGLDVQTERQRPKYYINRIEKSSDSSERAHCLEMALPAIHQSELARTPSKSRSEDYNILSVLGEGSFGQVFLAEHKHSKKKFAIKAIPKNVYDEQATQKIETEKKILELVKKEKAPFLIGLDTYFVTNYNECLVMEYASGGDLRLLMDKYDLPLKCSIFYAACIVQGLKFLHENNIVHRDLKPENILLDKRGYPRITDYGISKTGIGFEDQIYGRCGTRPYMAPEIFTESHYTRSVDWWALGVIIYEMILRKLPFDGDSGCEIRLKIMFERPNYPPTLPAYVRDILQGLLNKNPALRLGSTVEGAHAVMERPFFFGMKWEALRRKEIKPMFIMNYTE</sequence>
<evidence type="ECO:0000259" key="9">
    <source>
        <dbReference type="PROSITE" id="PS50011"/>
    </source>
</evidence>
<dbReference type="Gene3D" id="1.10.510.10">
    <property type="entry name" value="Transferase(Phosphotransferase) domain 1"/>
    <property type="match status" value="1"/>
</dbReference>
<dbReference type="AGR" id="Xenbase:XB-GENE-29089891"/>
<dbReference type="Gene3D" id="3.30.200.20">
    <property type="entry name" value="Phosphorylase Kinase, domain 1"/>
    <property type="match status" value="1"/>
</dbReference>
<dbReference type="PROSITE" id="PS50011">
    <property type="entry name" value="PROTEIN_KINASE_DOM"/>
    <property type="match status" value="1"/>
</dbReference>
<dbReference type="InterPro" id="IPR017441">
    <property type="entry name" value="Protein_kinase_ATP_BS"/>
</dbReference>
<keyword evidence="4 7" id="KW-0547">Nucleotide-binding</keyword>
<dbReference type="InterPro" id="IPR011009">
    <property type="entry name" value="Kinase-like_dom_sf"/>
</dbReference>
<dbReference type="OrthoDB" id="63267at2759"/>
<reference evidence="11" key="1">
    <citation type="submission" date="2025-08" db="UniProtKB">
        <authorList>
            <consortium name="RefSeq"/>
        </authorList>
    </citation>
    <scope>IDENTIFICATION</scope>
    <source>
        <strain evidence="11">Nigerian</strain>
        <tissue evidence="11">Liver and blood</tissue>
    </source>
</reference>
<feature type="binding site" evidence="7">
    <location>
        <position position="336"/>
    </location>
    <ligand>
        <name>ATP</name>
        <dbReference type="ChEBI" id="CHEBI:30616"/>
    </ligand>
</feature>
<dbReference type="GO" id="GO:0005634">
    <property type="term" value="C:nucleus"/>
    <property type="evidence" value="ECO:0000318"/>
    <property type="project" value="GO_Central"/>
</dbReference>
<feature type="compositionally biased region" description="Basic and acidic residues" evidence="8">
    <location>
        <begin position="153"/>
        <end position="163"/>
    </location>
</feature>
<dbReference type="AlphaFoldDB" id="A0A8J1IT40"/>